<dbReference type="InterPro" id="IPR013597">
    <property type="entry name" value="Mat_intron_G2"/>
</dbReference>
<dbReference type="Proteomes" id="UP001164761">
    <property type="component" value="Chromosome"/>
</dbReference>
<gene>
    <name evidence="2" type="ORF">NZD89_16945</name>
</gene>
<proteinExistence type="predicted"/>
<dbReference type="RefSeq" id="WP_268003969.1">
    <property type="nucleotide sequence ID" value="NZ_BSUT01000001.1"/>
</dbReference>
<dbReference type="EMBL" id="CP104067">
    <property type="protein sequence ID" value="WAH40071.1"/>
    <property type="molecule type" value="Genomic_DNA"/>
</dbReference>
<evidence type="ECO:0000259" key="1">
    <source>
        <dbReference type="Pfam" id="PF08388"/>
    </source>
</evidence>
<accession>A0ABY6ZCU1</accession>
<sequence length="127" mass="14974">MRSFPSKKSMKKMRAKVKEIIGPRSHLYWSPKQVVDKLNPVIQGWKNYYGSVDPWMSNRFLSKVDWYIIRRLTLYWNKKYKRNHLHPGRVAEVFGCMGLKRVSGWGSYTTQGEEHRKAVCGKPARTV</sequence>
<reference evidence="2" key="1">
    <citation type="submission" date="2022-08" db="EMBL/GenBank/DDBJ databases">
        <title>Alicyclobacillus fastidiosus DSM 17978, complete genome.</title>
        <authorList>
            <person name="Wang Q."/>
            <person name="Cai R."/>
            <person name="Wang Z."/>
        </authorList>
    </citation>
    <scope>NUCLEOTIDE SEQUENCE</scope>
    <source>
        <strain evidence="2">DSM 17978</strain>
    </source>
</reference>
<name>A0ABY6ZCU1_9BACL</name>
<evidence type="ECO:0000313" key="2">
    <source>
        <dbReference type="EMBL" id="WAH40071.1"/>
    </source>
</evidence>
<organism evidence="2 3">
    <name type="scientific">Alicyclobacillus fastidiosus</name>
    <dbReference type="NCBI Taxonomy" id="392011"/>
    <lineage>
        <taxon>Bacteria</taxon>
        <taxon>Bacillati</taxon>
        <taxon>Bacillota</taxon>
        <taxon>Bacilli</taxon>
        <taxon>Bacillales</taxon>
        <taxon>Alicyclobacillaceae</taxon>
        <taxon>Alicyclobacillus</taxon>
    </lineage>
</organism>
<dbReference type="Pfam" id="PF08388">
    <property type="entry name" value="GIIM"/>
    <property type="match status" value="1"/>
</dbReference>
<keyword evidence="3" id="KW-1185">Reference proteome</keyword>
<feature type="domain" description="Group II intron maturase-specific" evidence="1">
    <location>
        <begin position="10"/>
        <end position="84"/>
    </location>
</feature>
<protein>
    <recommendedName>
        <fullName evidence="1">Group II intron maturase-specific domain-containing protein</fullName>
    </recommendedName>
</protein>
<evidence type="ECO:0000313" key="3">
    <source>
        <dbReference type="Proteomes" id="UP001164761"/>
    </source>
</evidence>